<dbReference type="PANTHER" id="PTHR37461">
    <property type="entry name" value="ANTI-SIGMA-K FACTOR RSKA"/>
    <property type="match status" value="1"/>
</dbReference>
<evidence type="ECO:0000256" key="5">
    <source>
        <dbReference type="ARBA" id="ARBA00022989"/>
    </source>
</evidence>
<keyword evidence="5" id="KW-1133">Transmembrane helix</keyword>
<dbReference type="Gene3D" id="1.10.10.1320">
    <property type="entry name" value="Anti-sigma factor, zinc-finger domain"/>
    <property type="match status" value="1"/>
</dbReference>
<dbReference type="Pfam" id="PF10099">
    <property type="entry name" value="RskA_C"/>
    <property type="match status" value="1"/>
</dbReference>
<dbReference type="Pfam" id="PF13490">
    <property type="entry name" value="zf-HC2"/>
    <property type="match status" value="1"/>
</dbReference>
<dbReference type="GO" id="GO:0016989">
    <property type="term" value="F:sigma factor antagonist activity"/>
    <property type="evidence" value="ECO:0007669"/>
    <property type="project" value="TreeGrafter"/>
</dbReference>
<dbReference type="InterPro" id="IPR051474">
    <property type="entry name" value="Anti-sigma-K/W_factor"/>
</dbReference>
<organism evidence="11">
    <name type="scientific">Thermorudis peleae</name>
    <dbReference type="NCBI Taxonomy" id="1382356"/>
    <lineage>
        <taxon>Bacteria</taxon>
        <taxon>Pseudomonadati</taxon>
        <taxon>Thermomicrobiota</taxon>
        <taxon>Thermomicrobia</taxon>
        <taxon>Thermomicrobia incertae sedis</taxon>
        <taxon>Thermorudis</taxon>
    </lineage>
</organism>
<dbReference type="EMBL" id="DSIY01000307">
    <property type="protein sequence ID" value="HEG92381.1"/>
    <property type="molecule type" value="Genomic_DNA"/>
</dbReference>
<name>A0A831X244_9BACT</name>
<protein>
    <recommendedName>
        <fullName evidence="8">Regulator of SigK</fullName>
    </recommendedName>
    <alternativeName>
        <fullName evidence="7">Sigma-K anti-sigma factor RskA</fullName>
    </alternativeName>
</protein>
<feature type="domain" description="Putative zinc-finger" evidence="10">
    <location>
        <begin position="14"/>
        <end position="43"/>
    </location>
</feature>
<evidence type="ECO:0000256" key="7">
    <source>
        <dbReference type="ARBA" id="ARBA00029829"/>
    </source>
</evidence>
<dbReference type="InterPro" id="IPR041916">
    <property type="entry name" value="Anti_sigma_zinc_sf"/>
</dbReference>
<evidence type="ECO:0000256" key="4">
    <source>
        <dbReference type="ARBA" id="ARBA00022692"/>
    </source>
</evidence>
<keyword evidence="3" id="KW-1003">Cell membrane</keyword>
<evidence type="ECO:0000259" key="10">
    <source>
        <dbReference type="Pfam" id="PF13490"/>
    </source>
</evidence>
<evidence type="ECO:0000256" key="6">
    <source>
        <dbReference type="ARBA" id="ARBA00023136"/>
    </source>
</evidence>
<dbReference type="InterPro" id="IPR027383">
    <property type="entry name" value="Znf_put"/>
</dbReference>
<comment type="subcellular location">
    <subcellularLocation>
        <location evidence="2">Cell membrane</location>
    </subcellularLocation>
    <subcellularLocation>
        <location evidence="1">Membrane</location>
        <topology evidence="1">Single-pass membrane protein</topology>
    </subcellularLocation>
</comment>
<dbReference type="PANTHER" id="PTHR37461:SF1">
    <property type="entry name" value="ANTI-SIGMA-K FACTOR RSKA"/>
    <property type="match status" value="1"/>
</dbReference>
<evidence type="ECO:0000259" key="9">
    <source>
        <dbReference type="Pfam" id="PF10099"/>
    </source>
</evidence>
<proteinExistence type="predicted"/>
<gene>
    <name evidence="11" type="ORF">ENP34_13250</name>
</gene>
<evidence type="ECO:0000256" key="3">
    <source>
        <dbReference type="ARBA" id="ARBA00022475"/>
    </source>
</evidence>
<sequence>MTGGIEHDQGHVGDLIAAYVLDALDPEELELVERHLEDCPQCQAAVIEARAAIDLMAYLPDPQPVPLRARHRLLARLHADAASTPEAPPIRLRSRLGWVAAAVAAVLALAFAWQSLQSQAEVQEREARVRELEQRGQVLTQFVNNRPQGFVMPIESTVAAPGARGGIILDPTSNAALVMIEGLPRLPTGQAYVVWLVDGDRYINAGVLPVDDQGRGELYLTPQEALSTFTGIAITVETGALASSPNGQPVAQATIGR</sequence>
<dbReference type="GO" id="GO:0006417">
    <property type="term" value="P:regulation of translation"/>
    <property type="evidence" value="ECO:0007669"/>
    <property type="project" value="TreeGrafter"/>
</dbReference>
<evidence type="ECO:0000256" key="2">
    <source>
        <dbReference type="ARBA" id="ARBA00004236"/>
    </source>
</evidence>
<keyword evidence="4" id="KW-0812">Transmembrane</keyword>
<evidence type="ECO:0000313" key="11">
    <source>
        <dbReference type="EMBL" id="HEG92381.1"/>
    </source>
</evidence>
<dbReference type="GO" id="GO:0005886">
    <property type="term" value="C:plasma membrane"/>
    <property type="evidence" value="ECO:0007669"/>
    <property type="project" value="UniProtKB-SubCell"/>
</dbReference>
<evidence type="ECO:0000256" key="8">
    <source>
        <dbReference type="ARBA" id="ARBA00030803"/>
    </source>
</evidence>
<dbReference type="InterPro" id="IPR018764">
    <property type="entry name" value="RskA_C"/>
</dbReference>
<dbReference type="AlphaFoldDB" id="A0A831X244"/>
<keyword evidence="6" id="KW-0472">Membrane</keyword>
<accession>A0A831X244</accession>
<feature type="domain" description="Anti-sigma K factor RskA C-terminal" evidence="9">
    <location>
        <begin position="101"/>
        <end position="246"/>
    </location>
</feature>
<reference evidence="11" key="1">
    <citation type="journal article" date="2020" name="mSystems">
        <title>Genome- and Community-Level Interaction Insights into Carbon Utilization and Element Cycling Functions of Hydrothermarchaeota in Hydrothermal Sediment.</title>
        <authorList>
            <person name="Zhou Z."/>
            <person name="Liu Y."/>
            <person name="Xu W."/>
            <person name="Pan J."/>
            <person name="Luo Z.H."/>
            <person name="Li M."/>
        </authorList>
    </citation>
    <scope>NUCLEOTIDE SEQUENCE [LARGE SCALE GENOMIC DNA]</scope>
    <source>
        <strain evidence="11">SpSt-210</strain>
    </source>
</reference>
<evidence type="ECO:0000256" key="1">
    <source>
        <dbReference type="ARBA" id="ARBA00004167"/>
    </source>
</evidence>
<comment type="caution">
    <text evidence="11">The sequence shown here is derived from an EMBL/GenBank/DDBJ whole genome shotgun (WGS) entry which is preliminary data.</text>
</comment>